<reference evidence="1 2" key="1">
    <citation type="submission" date="2020-07" db="EMBL/GenBank/DDBJ databases">
        <title>Comparative genomics of pyrophilous fungi reveals a link between fire events and developmental genes.</title>
        <authorList>
            <consortium name="DOE Joint Genome Institute"/>
            <person name="Steindorff A.S."/>
            <person name="Carver A."/>
            <person name="Calhoun S."/>
            <person name="Stillman K."/>
            <person name="Liu H."/>
            <person name="Lipzen A."/>
            <person name="Pangilinan J."/>
            <person name="Labutti K."/>
            <person name="Bruns T.D."/>
            <person name="Grigoriev I.V."/>
        </authorList>
    </citation>
    <scope>NUCLEOTIDE SEQUENCE [LARGE SCALE GENOMIC DNA]</scope>
    <source>
        <strain evidence="1 2">CBS 144469</strain>
    </source>
</reference>
<dbReference type="OrthoDB" id="2686689at2759"/>
<evidence type="ECO:0000313" key="2">
    <source>
        <dbReference type="Proteomes" id="UP000521943"/>
    </source>
</evidence>
<keyword evidence="2" id="KW-1185">Reference proteome</keyword>
<gene>
    <name evidence="1" type="ORF">DFP72DRAFT_860240</name>
</gene>
<organism evidence="1 2">
    <name type="scientific">Ephemerocybe angulata</name>
    <dbReference type="NCBI Taxonomy" id="980116"/>
    <lineage>
        <taxon>Eukaryota</taxon>
        <taxon>Fungi</taxon>
        <taxon>Dikarya</taxon>
        <taxon>Basidiomycota</taxon>
        <taxon>Agaricomycotina</taxon>
        <taxon>Agaricomycetes</taxon>
        <taxon>Agaricomycetidae</taxon>
        <taxon>Agaricales</taxon>
        <taxon>Agaricineae</taxon>
        <taxon>Psathyrellaceae</taxon>
        <taxon>Ephemerocybe</taxon>
    </lineage>
</organism>
<sequence>MAATIIYNRLVVHGLARALALTFTDAHPGIDRYVVLALALDGDRTRGSVITADHTRTVARVAARVRDVLLPPQKRDFTEILGEVALELLRQAEEGDVEGLRIRACLVAGILDGTAVLEQAISCVVMRYARVPQVYLDICEEMWRRSEDILSPADWMQDVNEVKAAYLCAFRGTPFPSDHQFGTMGSWASVYRRFENRYMFSQRRGHGAQNEYMPTFKNRSQCQPSARWRACDRFLFLFPLPPLSPPPPPQTRMEVGRMNGVTRGWFGTISWAFGTSIRRCLCRNESDSRMALALQYPAAFRSDFDENECAACREASFLHTACYAPPTCTLFIFGSANQTYPTRPTQSPGLRDEMSFVTTKSDAHQIRTRLAPGVVSQASEVLRTTEELEATCPGCTIWAWFALIPVCHYILCVSKAEGRFLSRRCGADLIQVGVEEPMAPRSDHFASLDEEVEAGIVITDDEFIAEAREAVKNMDLGKDGWCWGIDVYCEVVLRLTGHFGAGDD</sequence>
<dbReference type="EMBL" id="JACGCI010000176">
    <property type="protein sequence ID" value="KAF6742692.1"/>
    <property type="molecule type" value="Genomic_DNA"/>
</dbReference>
<name>A0A8H6HAS6_9AGAR</name>
<protein>
    <submittedName>
        <fullName evidence="1">Uncharacterized protein</fullName>
    </submittedName>
</protein>
<evidence type="ECO:0000313" key="1">
    <source>
        <dbReference type="EMBL" id="KAF6742692.1"/>
    </source>
</evidence>
<dbReference type="AlphaFoldDB" id="A0A8H6HAS6"/>
<proteinExistence type="predicted"/>
<dbReference type="Proteomes" id="UP000521943">
    <property type="component" value="Unassembled WGS sequence"/>
</dbReference>
<accession>A0A8H6HAS6</accession>
<comment type="caution">
    <text evidence="1">The sequence shown here is derived from an EMBL/GenBank/DDBJ whole genome shotgun (WGS) entry which is preliminary data.</text>
</comment>